<dbReference type="SUPFAM" id="SSF51126">
    <property type="entry name" value="Pectin lyase-like"/>
    <property type="match status" value="1"/>
</dbReference>
<dbReference type="EMBL" id="JBELOE010000064">
    <property type="protein sequence ID" value="MER2490728.1"/>
    <property type="molecule type" value="Genomic_DNA"/>
</dbReference>
<keyword evidence="4" id="KW-1185">Reference proteome</keyword>
<dbReference type="InterPro" id="IPR013783">
    <property type="entry name" value="Ig-like_fold"/>
</dbReference>
<dbReference type="Pfam" id="PF17803">
    <property type="entry name" value="Cadherin_4"/>
    <property type="match status" value="1"/>
</dbReference>
<evidence type="ECO:0000259" key="2">
    <source>
        <dbReference type="Pfam" id="PF17803"/>
    </source>
</evidence>
<dbReference type="InterPro" id="IPR040853">
    <property type="entry name" value="RapA2_cadherin-like"/>
</dbReference>
<feature type="chain" id="PRO_5046710698" evidence="1">
    <location>
        <begin position="21"/>
        <end position="1069"/>
    </location>
</feature>
<name>A0ABV1RCT8_9ALTE</name>
<accession>A0ABV1RCT8</accession>
<dbReference type="Gene3D" id="2.60.40.10">
    <property type="entry name" value="Immunoglobulins"/>
    <property type="match status" value="2"/>
</dbReference>
<evidence type="ECO:0000256" key="1">
    <source>
        <dbReference type="SAM" id="SignalP"/>
    </source>
</evidence>
<dbReference type="Gene3D" id="2.60.120.260">
    <property type="entry name" value="Galactose-binding domain-like"/>
    <property type="match status" value="1"/>
</dbReference>
<sequence length="1069" mass="114483">MNRKIIKKNMITLSMMMSLAACVEFDINDDTDEENTPAVITGEDTKSLSVDVSQDLTGSLYVTDDDEGEAYFKELNAELTTYGHFSISKQGSWTYTLDTSHPDISTLDSKTDSIIDTITVTSADGSSHQIMITIVGVDKPTNIPASISGLEKTITNTQSDEVEGEIYIHDADSDDEEAAIAQTDITTTYGTFSINAEGEWTYELDTTESSVAALASASETLTDKITVSSVDGTTAELVITITGVDPVVVDTTPVSGEDSVPDVNCTQVVSSISALEDAAEDLVAGDTLCLADGTYTGDLELRVEGIGTKAQPITVAAENPGQAIITGGEISARLGGEYIVLQGFVFRDGESGSSIIKFEKETECSYCRVTEVSIIDMDGGDYSSSKWIEFYGHHNRVDHSWFSGKESRGALMVLPRWTSESDFNTNGFPADYAQIDHNYFGDRPPAFGQAYAGSSDNEYEGIRLGLSTTHSAPSYSIVENNYFERIQGEAEIISNKSANNIIRHNTVRDSNGSIVTRHGAEATISNNFIFGDDNPFAGGIRLVDDGHIVTNNYIEGARFLSSNWNGGIVLTTGDGAGDTDNGYQNVENVFIAHNTIVDSVNSLNVYGGKNDEAPEDIYFVNNIIADAIGPVIRTNGEDMPANSTYDGNYVFGQSLTDQDTLTAISGFVEVDAELEKSTDGLYRPTTNSPSLTAAIINTGDFTMPTSDMDGQPRSAAVALRAGADEISSDAMLLAPKSPADVGPKNYRPTPGKIYVENVNIVNHDFDTGDFTGWTNNGATITTASDEVFSRGKSLKLDSSAANVTQTVNLHANTNYTLSAFMKGAAKLAITVDGQTYAAERSSTSYGFEAVSFNSGNATSAVITAMVDDFVTNKAPIINPNFDEDQDDWIVVEGTGLGQVQDSSNSAGGTDGSIKFKWNAGEDTGTPHNPYIAQTIAVESNTDYSLSIYNLYKEDDNDSSIVFGASTDADISNTTAWLANKESVYSALENAGTDKGDDSFYQDTLNFNSGANNALTVFAQFKSTNGTEIRVDQFELSHLGAPAEGTEAFFDNIRLVSHPLSPAESEAAQD</sequence>
<evidence type="ECO:0000313" key="3">
    <source>
        <dbReference type="EMBL" id="MER2490728.1"/>
    </source>
</evidence>
<dbReference type="RefSeq" id="WP_350400490.1">
    <property type="nucleotide sequence ID" value="NZ_JBELOE010000064.1"/>
</dbReference>
<dbReference type="InterPro" id="IPR010221">
    <property type="entry name" value="VCBS_dom"/>
</dbReference>
<feature type="signal peptide" evidence="1">
    <location>
        <begin position="1"/>
        <end position="20"/>
    </location>
</feature>
<evidence type="ECO:0000313" key="4">
    <source>
        <dbReference type="Proteomes" id="UP001467690"/>
    </source>
</evidence>
<feature type="domain" description="RapA2 cadherin-like" evidence="2">
    <location>
        <begin position="130"/>
        <end position="202"/>
    </location>
</feature>
<keyword evidence="1" id="KW-0732">Signal</keyword>
<reference evidence="3 4" key="1">
    <citation type="submission" date="2024-06" db="EMBL/GenBank/DDBJ databases">
        <authorList>
            <person name="Chen R.Y."/>
        </authorList>
    </citation>
    <scope>NUCLEOTIDE SEQUENCE [LARGE SCALE GENOMIC DNA]</scope>
    <source>
        <strain evidence="3 4">D2</strain>
    </source>
</reference>
<dbReference type="InterPro" id="IPR011050">
    <property type="entry name" value="Pectin_lyase_fold/virulence"/>
</dbReference>
<dbReference type="SMART" id="SM00710">
    <property type="entry name" value="PbH1"/>
    <property type="match status" value="5"/>
</dbReference>
<organism evidence="3 4">
    <name type="scientific">Catenovulum sediminis</name>
    <dbReference type="NCBI Taxonomy" id="1740262"/>
    <lineage>
        <taxon>Bacteria</taxon>
        <taxon>Pseudomonadati</taxon>
        <taxon>Pseudomonadota</taxon>
        <taxon>Gammaproteobacteria</taxon>
        <taxon>Alteromonadales</taxon>
        <taxon>Alteromonadaceae</taxon>
        <taxon>Catenovulum</taxon>
    </lineage>
</organism>
<dbReference type="PROSITE" id="PS51257">
    <property type="entry name" value="PROKAR_LIPOPROTEIN"/>
    <property type="match status" value="1"/>
</dbReference>
<dbReference type="Gene3D" id="2.160.20.10">
    <property type="entry name" value="Single-stranded right-handed beta-helix, Pectin lyase-like"/>
    <property type="match status" value="1"/>
</dbReference>
<dbReference type="InterPro" id="IPR012334">
    <property type="entry name" value="Pectin_lyas_fold"/>
</dbReference>
<dbReference type="Pfam" id="PF14592">
    <property type="entry name" value="Chondroitinas_B"/>
    <property type="match status" value="1"/>
</dbReference>
<dbReference type="NCBIfam" id="TIGR01965">
    <property type="entry name" value="VCBS_repeat"/>
    <property type="match status" value="2"/>
</dbReference>
<proteinExistence type="predicted"/>
<comment type="caution">
    <text evidence="3">The sequence shown here is derived from an EMBL/GenBank/DDBJ whole genome shotgun (WGS) entry which is preliminary data.</text>
</comment>
<dbReference type="Proteomes" id="UP001467690">
    <property type="component" value="Unassembled WGS sequence"/>
</dbReference>
<dbReference type="InterPro" id="IPR006626">
    <property type="entry name" value="PbH1"/>
</dbReference>
<dbReference type="InterPro" id="IPR039513">
    <property type="entry name" value="PL-6"/>
</dbReference>
<protein>
    <submittedName>
        <fullName evidence="3">Chondroitinase-B domain-containing protein</fullName>
    </submittedName>
</protein>
<dbReference type="CDD" id="cd14251">
    <property type="entry name" value="PL-6"/>
    <property type="match status" value="1"/>
</dbReference>
<gene>
    <name evidence="3" type="ORF">ABS311_02365</name>
</gene>